<keyword evidence="1" id="KW-0732">Signal</keyword>
<evidence type="ECO:0000256" key="1">
    <source>
        <dbReference type="SAM" id="SignalP"/>
    </source>
</evidence>
<dbReference type="PANTHER" id="PTHR22925:SF3">
    <property type="entry name" value="GLYCOSYL HYDROLASE FAMILY PROTEIN 43"/>
    <property type="match status" value="1"/>
</dbReference>
<dbReference type="GeneID" id="28828648"/>
<feature type="signal peptide" evidence="1">
    <location>
        <begin position="1"/>
        <end position="18"/>
    </location>
</feature>
<dbReference type="OrthoDB" id="9970295at2759"/>
<dbReference type="InParanoid" id="A0A132B8R5"/>
<protein>
    <submittedName>
        <fullName evidence="2">Uncharacterized protein</fullName>
    </submittedName>
</protein>
<dbReference type="RefSeq" id="XP_018062998.1">
    <property type="nucleotide sequence ID" value="XM_018218922.1"/>
</dbReference>
<dbReference type="InterPro" id="IPR023296">
    <property type="entry name" value="Glyco_hydro_beta-prop_sf"/>
</dbReference>
<feature type="chain" id="PRO_5007287991" evidence="1">
    <location>
        <begin position="19"/>
        <end position="945"/>
    </location>
</feature>
<organism evidence="2 3">
    <name type="scientific">Mollisia scopiformis</name>
    <name type="common">Conifer needle endophyte fungus</name>
    <name type="synonym">Phialocephala scopiformis</name>
    <dbReference type="NCBI Taxonomy" id="149040"/>
    <lineage>
        <taxon>Eukaryota</taxon>
        <taxon>Fungi</taxon>
        <taxon>Dikarya</taxon>
        <taxon>Ascomycota</taxon>
        <taxon>Pezizomycotina</taxon>
        <taxon>Leotiomycetes</taxon>
        <taxon>Helotiales</taxon>
        <taxon>Mollisiaceae</taxon>
        <taxon>Mollisia</taxon>
    </lineage>
</organism>
<dbReference type="PANTHER" id="PTHR22925">
    <property type="entry name" value="GLYCOSYL HYDROLASE 43 FAMILY MEMBER"/>
    <property type="match status" value="1"/>
</dbReference>
<accession>A0A132B8R5</accession>
<evidence type="ECO:0000313" key="3">
    <source>
        <dbReference type="Proteomes" id="UP000070700"/>
    </source>
</evidence>
<sequence>MKWSLPHFILLCLPFTQAVPTFGAGQPDLGRREAQLNPRAGAALPGQPNYTAIPNGQIWYDTSGNPIQAFGGGFLEVDTWYYWVGQVFSSSTGPPYSEALVNMYKSQDLLNWAYVGPVINVYTPDVNGTQQLTYCQVQRPKLLYNAATSKYVLWAHWEMTASFGPSQLFVATADDVEGPYTLTAKGHHRPGAGNQDPSAMGDRVGGVTIDYSSTPKDSSVEGFAYVPNSGSDYPPKVQQYNGVSTSNPQAVSYLSQSDGYGEAEIDNYWTYELTGITFNMTLKAVSVQMTPYDTSFYDKYSPDYNIDASSYIIRYPTANRSEVSTTVITIGDPGNQRTALVSPVIGPGLDESSSASTVLVHSGDAAFITCNTTNAVIYYTTDGSNPTINSTEYWSGTRISITGSNTTVKAICTLNNATSPTVSQTYTVVANTTSVPIFRPIVNVPSGTYEPEDPTFGYQSVKIYCPTYNTECYYTTDGLDPEPPMNGTNLGYRSRDMTVWQDPKDGSAYLFSASDNVYNRLWLLTDDFTDVVADQEYDTFTAVSREAPTVVRHYGAAGEYVYLTTSTQSGWNPNQAQYIRTSNLTAGFDLPRDSITGYRNGNSTWSSMEPVGDPSTYFSQPTFILNLGTDADPVYVYVGDRYNTIAFFESTYVFMPLTINDTAPAVTGDTGTGLMHLQYTPSLQLSVANGSIAPFPWNLLSLNKPVEATPSVQLTAAQIAAGTYNFSAQAANDGVDYDVGPYDDVEEYYQPTGVPFFWQVDLEQNYNLAWIGLSFMSVGGSDCVNRYTVSGSTDDSSWIQLVDNTENLIPGYQAHILSGSYRYVKINDYSIWDVDHNKEADWEAGVYEISVYGSEPGSGTTTTTSTTSSTTATAKATAPTTTAVCEHNNCLRQFLQSTALVTSFCASYTNAVNTATAGLPIYVSECQSNPSQISSACSCVETATA</sequence>
<reference evidence="2 3" key="1">
    <citation type="submission" date="2015-10" db="EMBL/GenBank/DDBJ databases">
        <title>Full genome of DAOMC 229536 Phialocephala scopiformis, a fungal endophyte of spruce producing the potent anti-insectan compound rugulosin.</title>
        <authorList>
            <consortium name="DOE Joint Genome Institute"/>
            <person name="Walker A.K."/>
            <person name="Frasz S.L."/>
            <person name="Seifert K.A."/>
            <person name="Miller J.D."/>
            <person name="Mondo S.J."/>
            <person name="Labutti K."/>
            <person name="Lipzen A."/>
            <person name="Dockter R."/>
            <person name="Kennedy M."/>
            <person name="Grigoriev I.V."/>
            <person name="Spatafora J.W."/>
        </authorList>
    </citation>
    <scope>NUCLEOTIDE SEQUENCE [LARGE SCALE GENOMIC DNA]</scope>
    <source>
        <strain evidence="2 3">CBS 120377</strain>
    </source>
</reference>
<dbReference type="Gene3D" id="2.60.120.260">
    <property type="entry name" value="Galactose-binding domain-like"/>
    <property type="match status" value="1"/>
</dbReference>
<dbReference type="Proteomes" id="UP000070700">
    <property type="component" value="Unassembled WGS sequence"/>
</dbReference>
<dbReference type="SUPFAM" id="SSF75005">
    <property type="entry name" value="Arabinanase/levansucrase/invertase"/>
    <property type="match status" value="2"/>
</dbReference>
<proteinExistence type="predicted"/>
<dbReference type="KEGG" id="psco:LY89DRAFT_724696"/>
<dbReference type="Pfam" id="PF13287">
    <property type="entry name" value="Fn3_assoc"/>
    <property type="match status" value="1"/>
</dbReference>
<gene>
    <name evidence="2" type="ORF">LY89DRAFT_724696</name>
</gene>
<dbReference type="EMBL" id="KQ947434">
    <property type="protein sequence ID" value="KUJ08643.1"/>
    <property type="molecule type" value="Genomic_DNA"/>
</dbReference>
<keyword evidence="3" id="KW-1185">Reference proteome</keyword>
<dbReference type="AlphaFoldDB" id="A0A132B8R5"/>
<evidence type="ECO:0000313" key="2">
    <source>
        <dbReference type="EMBL" id="KUJ08643.1"/>
    </source>
</evidence>
<dbReference type="SUPFAM" id="SSF49785">
    <property type="entry name" value="Galactose-binding domain-like"/>
    <property type="match status" value="1"/>
</dbReference>
<dbReference type="InterPro" id="IPR008979">
    <property type="entry name" value="Galactose-bd-like_sf"/>
</dbReference>
<dbReference type="InterPro" id="IPR026876">
    <property type="entry name" value="Fn3_assoc_repeat"/>
</dbReference>
<name>A0A132B8R5_MOLSC</name>
<dbReference type="Gene3D" id="2.115.10.20">
    <property type="entry name" value="Glycosyl hydrolase domain, family 43"/>
    <property type="match status" value="2"/>
</dbReference>